<sequence length="61" mass="7186">MLLLHNLEQNQHQPQPEYHPNIHPMTKQYQENGFRNQSSGIHKTDEKNTSISHANHTLLCR</sequence>
<evidence type="ECO:0000313" key="2">
    <source>
        <dbReference type="EMBL" id="JAD21353.1"/>
    </source>
</evidence>
<feature type="compositionally biased region" description="Polar residues" evidence="1">
    <location>
        <begin position="27"/>
        <end position="41"/>
    </location>
</feature>
<reference evidence="2" key="1">
    <citation type="submission" date="2014-09" db="EMBL/GenBank/DDBJ databases">
        <authorList>
            <person name="Magalhaes I.L.F."/>
            <person name="Oliveira U."/>
            <person name="Santos F.R."/>
            <person name="Vidigal T.H.D.A."/>
            <person name="Brescovit A.D."/>
            <person name="Santos A.J."/>
        </authorList>
    </citation>
    <scope>NUCLEOTIDE SEQUENCE</scope>
    <source>
        <tissue evidence="2">Shoot tissue taken approximately 20 cm above the soil surface</tissue>
    </source>
</reference>
<organism evidence="2">
    <name type="scientific">Arundo donax</name>
    <name type="common">Giant reed</name>
    <name type="synonym">Donax arundinaceus</name>
    <dbReference type="NCBI Taxonomy" id="35708"/>
    <lineage>
        <taxon>Eukaryota</taxon>
        <taxon>Viridiplantae</taxon>
        <taxon>Streptophyta</taxon>
        <taxon>Embryophyta</taxon>
        <taxon>Tracheophyta</taxon>
        <taxon>Spermatophyta</taxon>
        <taxon>Magnoliopsida</taxon>
        <taxon>Liliopsida</taxon>
        <taxon>Poales</taxon>
        <taxon>Poaceae</taxon>
        <taxon>PACMAD clade</taxon>
        <taxon>Arundinoideae</taxon>
        <taxon>Arundineae</taxon>
        <taxon>Arundo</taxon>
    </lineage>
</organism>
<reference evidence="2" key="2">
    <citation type="journal article" date="2015" name="Data Brief">
        <title>Shoot transcriptome of the giant reed, Arundo donax.</title>
        <authorList>
            <person name="Barrero R.A."/>
            <person name="Guerrero F.D."/>
            <person name="Moolhuijzen P."/>
            <person name="Goolsby J.A."/>
            <person name="Tidwell J."/>
            <person name="Bellgard S.E."/>
            <person name="Bellgard M.I."/>
        </authorList>
    </citation>
    <scope>NUCLEOTIDE SEQUENCE</scope>
    <source>
        <tissue evidence="2">Shoot tissue taken approximately 20 cm above the soil surface</tissue>
    </source>
</reference>
<dbReference type="EMBL" id="GBRH01276542">
    <property type="protein sequence ID" value="JAD21353.1"/>
    <property type="molecule type" value="Transcribed_RNA"/>
</dbReference>
<feature type="region of interest" description="Disordered" evidence="1">
    <location>
        <begin position="1"/>
        <end position="61"/>
    </location>
</feature>
<dbReference type="AlphaFoldDB" id="A0A0A8Y837"/>
<protein>
    <submittedName>
        <fullName evidence="2">Uncharacterized protein</fullName>
    </submittedName>
</protein>
<accession>A0A0A8Y837</accession>
<proteinExistence type="predicted"/>
<evidence type="ECO:0000256" key="1">
    <source>
        <dbReference type="SAM" id="MobiDB-lite"/>
    </source>
</evidence>
<feature type="compositionally biased region" description="Low complexity" evidence="1">
    <location>
        <begin position="1"/>
        <end position="16"/>
    </location>
</feature>
<name>A0A0A8Y837_ARUDO</name>